<accession>A0A2K5M0S6</accession>
<dbReference type="Proteomes" id="UP000233060">
    <property type="component" value="Unassembled WGS sequence"/>
</dbReference>
<evidence type="ECO:0000313" key="2">
    <source>
        <dbReference type="Ensembl" id="ENSCATP00000018800.1"/>
    </source>
</evidence>
<dbReference type="GeneTree" id="ENSGT00910000146883"/>
<reference evidence="2" key="1">
    <citation type="submission" date="2025-08" db="UniProtKB">
        <authorList>
            <consortium name="Ensembl"/>
        </authorList>
    </citation>
    <scope>IDENTIFICATION</scope>
</reference>
<dbReference type="AlphaFoldDB" id="A0A2K5M0S6"/>
<keyword evidence="3" id="KW-1185">Reference proteome</keyword>
<dbReference type="Bgee" id="ENSCATG00000033219">
    <property type="expression patterns" value="Expressed in colon and 3 other cell types or tissues"/>
</dbReference>
<feature type="region of interest" description="Disordered" evidence="1">
    <location>
        <begin position="1"/>
        <end position="61"/>
    </location>
</feature>
<feature type="compositionally biased region" description="Polar residues" evidence="1">
    <location>
        <begin position="11"/>
        <end position="26"/>
    </location>
</feature>
<organism evidence="2 3">
    <name type="scientific">Cercocebus atys</name>
    <name type="common">Sooty mangabey</name>
    <name type="synonym">Cercocebus torquatus atys</name>
    <dbReference type="NCBI Taxonomy" id="9531"/>
    <lineage>
        <taxon>Eukaryota</taxon>
        <taxon>Metazoa</taxon>
        <taxon>Chordata</taxon>
        <taxon>Craniata</taxon>
        <taxon>Vertebrata</taxon>
        <taxon>Euteleostomi</taxon>
        <taxon>Mammalia</taxon>
        <taxon>Eutheria</taxon>
        <taxon>Euarchontoglires</taxon>
        <taxon>Primates</taxon>
        <taxon>Haplorrhini</taxon>
        <taxon>Catarrhini</taxon>
        <taxon>Cercopithecidae</taxon>
        <taxon>Cercopithecinae</taxon>
        <taxon>Cercocebus</taxon>
    </lineage>
</organism>
<evidence type="ECO:0000313" key="3">
    <source>
        <dbReference type="Proteomes" id="UP000233060"/>
    </source>
</evidence>
<proteinExistence type="predicted"/>
<sequence>IPPQPPKGCQQHPTQCSTHHLTQPSSWAHRPTTRPWLEEQPRPTLPASLLTTQPTWMPPRRPSEHPPASLAWCAGTVPYGPCVLCVSCLYMWLPLMLTRWGTILARVGWDQTLFSSSPEIMLPKISSQTQRMGWWGHPVRWPLRGGGFSRAHLEFFSSLP</sequence>
<protein>
    <submittedName>
        <fullName evidence="2">Uncharacterized protein</fullName>
    </submittedName>
</protein>
<name>A0A2K5M0S6_CERAT</name>
<dbReference type="Ensembl" id="ENSCATT00000042981.1">
    <property type="protein sequence ID" value="ENSCATP00000018800.1"/>
    <property type="gene ID" value="ENSCATG00000033219.1"/>
</dbReference>
<reference evidence="2" key="2">
    <citation type="submission" date="2025-09" db="UniProtKB">
        <authorList>
            <consortium name="Ensembl"/>
        </authorList>
    </citation>
    <scope>IDENTIFICATION</scope>
</reference>
<evidence type="ECO:0000256" key="1">
    <source>
        <dbReference type="SAM" id="MobiDB-lite"/>
    </source>
</evidence>